<dbReference type="AlphaFoldDB" id="A0A511T470"/>
<gene>
    <name evidence="4" type="ORF">MFU01_31650</name>
    <name evidence="5" type="ORF">SAMN05443572_106448</name>
</gene>
<dbReference type="Proteomes" id="UP000183760">
    <property type="component" value="Unassembled WGS sequence"/>
</dbReference>
<keyword evidence="1" id="KW-0732">Signal</keyword>
<dbReference type="SUPFAM" id="SSF50939">
    <property type="entry name" value="Sialidases"/>
    <property type="match status" value="1"/>
</dbReference>
<evidence type="ECO:0000313" key="6">
    <source>
        <dbReference type="Proteomes" id="UP000183760"/>
    </source>
</evidence>
<dbReference type="Gene3D" id="2.60.40.1220">
    <property type="match status" value="1"/>
</dbReference>
<protein>
    <submittedName>
        <fullName evidence="5">Ig-like domain-containing protein</fullName>
    </submittedName>
</protein>
<organism evidence="4 7">
    <name type="scientific">Myxococcus fulvus</name>
    <dbReference type="NCBI Taxonomy" id="33"/>
    <lineage>
        <taxon>Bacteria</taxon>
        <taxon>Pseudomonadati</taxon>
        <taxon>Myxococcota</taxon>
        <taxon>Myxococcia</taxon>
        <taxon>Myxococcales</taxon>
        <taxon>Cystobacterineae</taxon>
        <taxon>Myxococcaceae</taxon>
        <taxon>Myxococcus</taxon>
    </lineage>
</organism>
<name>A0A511T470_MYXFU</name>
<evidence type="ECO:0000259" key="3">
    <source>
        <dbReference type="Pfam" id="PF13205"/>
    </source>
</evidence>
<evidence type="ECO:0000256" key="2">
    <source>
        <dbReference type="SAM" id="MobiDB-lite"/>
    </source>
</evidence>
<reference evidence="5 6" key="1">
    <citation type="submission" date="2016-10" db="EMBL/GenBank/DDBJ databases">
        <authorList>
            <person name="Varghese N."/>
            <person name="Submissions S."/>
        </authorList>
    </citation>
    <scope>NUCLEOTIDE SEQUENCE [LARGE SCALE GENOMIC DNA]</scope>
    <source>
        <strain evidence="5 6">DSM 16525</strain>
    </source>
</reference>
<dbReference type="EMBL" id="BJXR01000027">
    <property type="protein sequence ID" value="GEN08128.1"/>
    <property type="molecule type" value="Genomic_DNA"/>
</dbReference>
<dbReference type="InterPro" id="IPR036278">
    <property type="entry name" value="Sialidase_sf"/>
</dbReference>
<dbReference type="InterPro" id="IPR013783">
    <property type="entry name" value="Ig-like_fold"/>
</dbReference>
<proteinExistence type="predicted"/>
<keyword evidence="6" id="KW-1185">Reference proteome</keyword>
<evidence type="ECO:0000313" key="4">
    <source>
        <dbReference type="EMBL" id="GEN08128.1"/>
    </source>
</evidence>
<comment type="caution">
    <text evidence="4">The sequence shown here is derived from an EMBL/GenBank/DDBJ whole genome shotgun (WGS) entry which is preliminary data.</text>
</comment>
<evidence type="ECO:0000313" key="7">
    <source>
        <dbReference type="Proteomes" id="UP000321514"/>
    </source>
</evidence>
<sequence>MVGVWTGTLSAQQTFMTNRLRLSVPLFAVFLLSACIDVPDVAGPEDIPDAGQPPDAGGTSDGGEQPAGDFELTVMPTEDSILQGGSRSFQVSLVRKNGFNGSVSVMLVSPPGGITAPSVTIPGASTVSSLSISVSEQVAPGPVTLTVRGISGALHRDRNVSLTIVPLGDLAVSWVAPSASYSATNGGLSVEVAVQGGQAEKVELMKGDTVLTTWTASPYTYSWDTTAEAEGEYTLVAKATRAGSTFPSVARTVVVDRTAPSIVGRQPAHGATQVSARTRVEVGFSEAVKAATVSTSNVGLIGDGGVPIPVILDLSADGRTLMLTPVASLAASTAVSVRLGTAEQPITDEAGNVLTSEGVWSFAVPFWLPMGGAISASPGNTPAENVVMKVGTDGMPVIAWSESDGTTKNIYVSKWDGNTWQALGDALSANSGAATHADRPALAIDGANIPIVIWEEFSPDGRTINFHGRRWLNASWQPLPTFPSLIAEQREARTKASAAIDGNGTLYVYGDFYTGISNNLTSMHFPPNGSTWIESNTSFPTEEFQRWSTSLSTYGANTLFAAYTSILSTGTFEYRGITVIKNHRTPIGGPVLSDTSSHGTNDPSIAIDGAGNPYVAWSEAPRGTTSGNIHVAHHDGNSWKFLAPQSNDAQSSNETPALGIDPQGRPVVAWSGFVQPERAIFVKRWENEQWSSLGPALSARTGSSTSSFKPALAFDAEGAPLVAWHEFTGATSDIFAYKLNQ</sequence>
<dbReference type="Gene3D" id="2.60.40.10">
    <property type="entry name" value="Immunoglobulins"/>
    <property type="match status" value="1"/>
</dbReference>
<dbReference type="STRING" id="1334629.MFUL124B02_29130"/>
<dbReference type="Proteomes" id="UP000321514">
    <property type="component" value="Unassembled WGS sequence"/>
</dbReference>
<dbReference type="Pfam" id="PF13205">
    <property type="entry name" value="Big_5"/>
    <property type="match status" value="1"/>
</dbReference>
<dbReference type="EMBL" id="FOIB01000006">
    <property type="protein sequence ID" value="SEU22789.1"/>
    <property type="molecule type" value="Genomic_DNA"/>
</dbReference>
<feature type="region of interest" description="Disordered" evidence="2">
    <location>
        <begin position="43"/>
        <end position="70"/>
    </location>
</feature>
<dbReference type="InterPro" id="IPR014755">
    <property type="entry name" value="Cu-Rt/internalin_Ig-like"/>
</dbReference>
<accession>A0A511T470</accession>
<evidence type="ECO:0000256" key="1">
    <source>
        <dbReference type="ARBA" id="ARBA00022729"/>
    </source>
</evidence>
<evidence type="ECO:0000313" key="5">
    <source>
        <dbReference type="EMBL" id="SEU22789.1"/>
    </source>
</evidence>
<dbReference type="OrthoDB" id="61209at2"/>
<feature type="domain" description="SbsA Ig-like" evidence="3">
    <location>
        <begin position="256"/>
        <end position="362"/>
    </location>
</feature>
<dbReference type="InterPro" id="IPR032812">
    <property type="entry name" value="SbsA_Ig"/>
</dbReference>
<reference evidence="4 7" key="2">
    <citation type="submission" date="2019-07" db="EMBL/GenBank/DDBJ databases">
        <title>Whole genome shotgun sequence of Myxococcus fulvus NBRC 100333.</title>
        <authorList>
            <person name="Hosoyama A."/>
            <person name="Uohara A."/>
            <person name="Ohji S."/>
            <person name="Ichikawa N."/>
        </authorList>
    </citation>
    <scope>NUCLEOTIDE SEQUENCE [LARGE SCALE GENOMIC DNA]</scope>
    <source>
        <strain evidence="4 7">NBRC 100333</strain>
    </source>
</reference>
<dbReference type="Pfam" id="PF17957">
    <property type="entry name" value="Big_7"/>
    <property type="match status" value="1"/>
</dbReference>